<evidence type="ECO:0000256" key="1">
    <source>
        <dbReference type="SAM" id="MobiDB-lite"/>
    </source>
</evidence>
<evidence type="ECO:0000313" key="2">
    <source>
        <dbReference type="EMBL" id="PFG37648.1"/>
    </source>
</evidence>
<dbReference type="AlphaFoldDB" id="A0A2A9EFE6"/>
<protein>
    <submittedName>
        <fullName evidence="2">Mycothiol system anti-sigma-R factor</fullName>
    </submittedName>
</protein>
<name>A0A2A9EFE6_9MICO</name>
<dbReference type="Proteomes" id="UP000221394">
    <property type="component" value="Unassembled WGS sequence"/>
</dbReference>
<gene>
    <name evidence="2" type="ORF">ATL41_2415</name>
</gene>
<dbReference type="EMBL" id="PDJH01000001">
    <property type="protein sequence ID" value="PFG37648.1"/>
    <property type="molecule type" value="Genomic_DNA"/>
</dbReference>
<evidence type="ECO:0000313" key="3">
    <source>
        <dbReference type="Proteomes" id="UP000221394"/>
    </source>
</evidence>
<keyword evidence="3" id="KW-1185">Reference proteome</keyword>
<sequence length="102" mass="11307">MNVDPFRGGPGAEQPEDPTTPPLDQEECEQVIGHVEEFLSSPMSADDAQDLRDNVAGSLPGLADLEVEEIIRVIMKRSCCERAPETLRVRVRTQMAVWRSEG</sequence>
<dbReference type="RefSeq" id="WP_098458666.1">
    <property type="nucleotide sequence ID" value="NZ_PDJH01000001.1"/>
</dbReference>
<feature type="region of interest" description="Disordered" evidence="1">
    <location>
        <begin position="1"/>
        <end position="24"/>
    </location>
</feature>
<organism evidence="2 3">
    <name type="scientific">Flavimobilis soli</name>
    <dbReference type="NCBI Taxonomy" id="442709"/>
    <lineage>
        <taxon>Bacteria</taxon>
        <taxon>Bacillati</taxon>
        <taxon>Actinomycetota</taxon>
        <taxon>Actinomycetes</taxon>
        <taxon>Micrococcales</taxon>
        <taxon>Jonesiaceae</taxon>
        <taxon>Flavimobilis</taxon>
    </lineage>
</organism>
<comment type="caution">
    <text evidence="2">The sequence shown here is derived from an EMBL/GenBank/DDBJ whole genome shotgun (WGS) entry which is preliminary data.</text>
</comment>
<dbReference type="OrthoDB" id="3267840at2"/>
<accession>A0A2A9EFE6</accession>
<proteinExistence type="predicted"/>
<reference evidence="2 3" key="1">
    <citation type="submission" date="2017-10" db="EMBL/GenBank/DDBJ databases">
        <title>Sequencing the genomes of 1000 actinobacteria strains.</title>
        <authorList>
            <person name="Klenk H.-P."/>
        </authorList>
    </citation>
    <scope>NUCLEOTIDE SEQUENCE [LARGE SCALE GENOMIC DNA]</scope>
    <source>
        <strain evidence="2 3">DSM 21574</strain>
    </source>
</reference>